<proteinExistence type="evidence at transcript level"/>
<gene>
    <name evidence="5" type="primary">EOG090X069C</name>
</gene>
<evidence type="ECO:0000256" key="1">
    <source>
        <dbReference type="ARBA" id="ARBA00038508"/>
    </source>
</evidence>
<dbReference type="GO" id="GO:0016538">
    <property type="term" value="F:cyclin-dependent protein serine/threonine kinase regulator activity"/>
    <property type="evidence" value="ECO:0007669"/>
    <property type="project" value="TreeGrafter"/>
</dbReference>
<dbReference type="Pfam" id="PF08613">
    <property type="entry name" value="Cyclin"/>
    <property type="match status" value="1"/>
</dbReference>
<feature type="compositionally biased region" description="Low complexity" evidence="3">
    <location>
        <begin position="303"/>
        <end position="313"/>
    </location>
</feature>
<evidence type="ECO:0000259" key="4">
    <source>
        <dbReference type="Pfam" id="PF13733"/>
    </source>
</evidence>
<reference evidence="5" key="1">
    <citation type="submission" date="2018-08" db="EMBL/GenBank/DDBJ databases">
        <authorList>
            <person name="Cornetti L."/>
        </authorList>
    </citation>
    <scope>NUCLEOTIDE SEQUENCE</scope>
    <source>
        <strain evidence="5">OM-SAIQ-clone2</strain>
    </source>
</reference>
<dbReference type="InterPro" id="IPR029044">
    <property type="entry name" value="Nucleotide-diphossugar_trans"/>
</dbReference>
<dbReference type="PANTHER" id="PTHR15615">
    <property type="match status" value="1"/>
</dbReference>
<dbReference type="InterPro" id="IPR013922">
    <property type="entry name" value="Cyclin_PHO80-like"/>
</dbReference>
<dbReference type="GO" id="GO:0005634">
    <property type="term" value="C:nucleus"/>
    <property type="evidence" value="ECO:0007669"/>
    <property type="project" value="TreeGrafter"/>
</dbReference>
<dbReference type="InterPro" id="IPR027995">
    <property type="entry name" value="Galactosyl_T_N"/>
</dbReference>
<dbReference type="EMBL" id="LR003317">
    <property type="protein sequence ID" value="SVE72936.1"/>
    <property type="molecule type" value="mRNA"/>
</dbReference>
<dbReference type="GO" id="GO:0000307">
    <property type="term" value="C:cyclin-dependent protein kinase holoenzyme complex"/>
    <property type="evidence" value="ECO:0007669"/>
    <property type="project" value="TreeGrafter"/>
</dbReference>
<dbReference type="PANTHER" id="PTHR15615:SF108">
    <property type="entry name" value="PROTEIN CNPPD1"/>
    <property type="match status" value="1"/>
</dbReference>
<dbReference type="Gene3D" id="1.10.472.10">
    <property type="entry name" value="Cyclin-like"/>
    <property type="match status" value="1"/>
</dbReference>
<feature type="region of interest" description="Disordered" evidence="3">
    <location>
        <begin position="303"/>
        <end position="324"/>
    </location>
</feature>
<evidence type="ECO:0000313" key="5">
    <source>
        <dbReference type="EMBL" id="SVE72936.1"/>
    </source>
</evidence>
<comment type="similarity">
    <text evidence="1">Belongs to the CNPPD1 family.</text>
</comment>
<name>A0A4Y7LX30_9CRUS</name>
<organism evidence="5">
    <name type="scientific">Ceriodaphnia reticulata</name>
    <dbReference type="NCBI Taxonomy" id="302197"/>
    <lineage>
        <taxon>Eukaryota</taxon>
        <taxon>Metazoa</taxon>
        <taxon>Ecdysozoa</taxon>
        <taxon>Arthropoda</taxon>
        <taxon>Crustacea</taxon>
        <taxon>Branchiopoda</taxon>
        <taxon>Diplostraca</taxon>
        <taxon>Cladocera</taxon>
        <taxon>Anomopoda</taxon>
        <taxon>Daphniidae</taxon>
        <taxon>Ceriodaphnia</taxon>
    </lineage>
</organism>
<dbReference type="AlphaFoldDB" id="A0A4Y7LX30"/>
<accession>A0A4Y7LX30</accession>
<protein>
    <recommendedName>
        <fullName evidence="2">Protein CNPPD1</fullName>
    </recommendedName>
</protein>
<evidence type="ECO:0000256" key="2">
    <source>
        <dbReference type="ARBA" id="ARBA00040808"/>
    </source>
</evidence>
<dbReference type="GO" id="GO:0019901">
    <property type="term" value="F:protein kinase binding"/>
    <property type="evidence" value="ECO:0007669"/>
    <property type="project" value="InterPro"/>
</dbReference>
<dbReference type="Gene3D" id="3.90.550.10">
    <property type="entry name" value="Spore Coat Polysaccharide Biosynthesis Protein SpsA, Chain A"/>
    <property type="match status" value="1"/>
</dbReference>
<evidence type="ECO:0000256" key="3">
    <source>
        <dbReference type="SAM" id="MobiDB-lite"/>
    </source>
</evidence>
<feature type="domain" description="Galactosyltransferase N-terminal" evidence="4">
    <location>
        <begin position="8"/>
        <end position="47"/>
    </location>
</feature>
<dbReference type="CDD" id="cd20557">
    <property type="entry name" value="CYCLIN_ScPCL1-like"/>
    <property type="match status" value="1"/>
</dbReference>
<sequence>MTFLLSIRFNRASLINVGFVHISTLEKYDYIVMHDVDLLPINSQLKYAYPGDGQALHIASPELHPKYHSLTERLRKTLYYGTVSKPTPSLNSSLPLTDVMVEKFSESDSNLFLEKLCFEYAAELSREACLSPCSLVVALIYLERLCQNNPNFVFSIPSSKLFLISVMVASKFLHDEGEEDEVINSDWANSAKLELPELNQLEKQFLHAINWYLFVDDQDFAEALARIEFRVAQRESLKRGWLTYTDMDVLARRKLLADTWDIVYDLVINVSIACMTAYLASLVTLLGSAIVVSSLPWNQCSTSSPSQLTSSQPTSPPYVTTVPNANSPGIQPDMDFIDNIVLEALPGISEITFQHLSFDSDAFLKDFTAVALGSYSHLPKPPYQLKVNDTPSDVILENLTDPIVYLQKSYSSLIDSVARFQSNSYFHSPLCAVIA</sequence>
<dbReference type="Pfam" id="PF13733">
    <property type="entry name" value="Glyco_transf_7N"/>
    <property type="match status" value="1"/>
</dbReference>